<proteinExistence type="predicted"/>
<dbReference type="SUPFAM" id="SSF54909">
    <property type="entry name" value="Dimeric alpha+beta barrel"/>
    <property type="match status" value="1"/>
</dbReference>
<dbReference type="Proteomes" id="UP001222325">
    <property type="component" value="Unassembled WGS sequence"/>
</dbReference>
<reference evidence="1" key="1">
    <citation type="submission" date="2023-03" db="EMBL/GenBank/DDBJ databases">
        <title>Massive genome expansion in bonnet fungi (Mycena s.s.) driven by repeated elements and novel gene families across ecological guilds.</title>
        <authorList>
            <consortium name="Lawrence Berkeley National Laboratory"/>
            <person name="Harder C.B."/>
            <person name="Miyauchi S."/>
            <person name="Viragh M."/>
            <person name="Kuo A."/>
            <person name="Thoen E."/>
            <person name="Andreopoulos B."/>
            <person name="Lu D."/>
            <person name="Skrede I."/>
            <person name="Drula E."/>
            <person name="Henrissat B."/>
            <person name="Morin E."/>
            <person name="Kohler A."/>
            <person name="Barry K."/>
            <person name="LaButti K."/>
            <person name="Morin E."/>
            <person name="Salamov A."/>
            <person name="Lipzen A."/>
            <person name="Mereny Z."/>
            <person name="Hegedus B."/>
            <person name="Baldrian P."/>
            <person name="Stursova M."/>
            <person name="Weitz H."/>
            <person name="Taylor A."/>
            <person name="Grigoriev I.V."/>
            <person name="Nagy L.G."/>
            <person name="Martin F."/>
            <person name="Kauserud H."/>
        </authorList>
    </citation>
    <scope>NUCLEOTIDE SEQUENCE</scope>
    <source>
        <strain evidence="1">CBHHK173m</strain>
    </source>
</reference>
<sequence>MTAIRYKAVDSKPPKWLALYDIETPEVANSDDYNALRAQASDNEKMILSKLGSRSYVHNGTFTGTETTSEDLPTKYVWVVSLEVASEGEDDLDRWYKEEHMDLLSKVPGWKRGRRYRLVDFDQRGGLSEAPVCKHLTLHEFDNKDFMATPEFKRATSTEWQARVLAKFVRKEVRLFELYRDFGKRPEIL</sequence>
<dbReference type="AlphaFoldDB" id="A0AAD6XS07"/>
<name>A0AAD6XS07_9AGAR</name>
<dbReference type="EMBL" id="JARJCN010000020">
    <property type="protein sequence ID" value="KAJ7091341.1"/>
    <property type="molecule type" value="Genomic_DNA"/>
</dbReference>
<dbReference type="InterPro" id="IPR011008">
    <property type="entry name" value="Dimeric_a/b-barrel"/>
</dbReference>
<organism evidence="1 2">
    <name type="scientific">Mycena belliarum</name>
    <dbReference type="NCBI Taxonomy" id="1033014"/>
    <lineage>
        <taxon>Eukaryota</taxon>
        <taxon>Fungi</taxon>
        <taxon>Dikarya</taxon>
        <taxon>Basidiomycota</taxon>
        <taxon>Agaricomycotina</taxon>
        <taxon>Agaricomycetes</taxon>
        <taxon>Agaricomycetidae</taxon>
        <taxon>Agaricales</taxon>
        <taxon>Marasmiineae</taxon>
        <taxon>Mycenaceae</taxon>
        <taxon>Mycena</taxon>
    </lineage>
</organism>
<evidence type="ECO:0000313" key="1">
    <source>
        <dbReference type="EMBL" id="KAJ7091341.1"/>
    </source>
</evidence>
<accession>A0AAD6XS07</accession>
<gene>
    <name evidence="1" type="ORF">B0H15DRAFT_229218</name>
</gene>
<keyword evidence="2" id="KW-1185">Reference proteome</keyword>
<evidence type="ECO:0000313" key="2">
    <source>
        <dbReference type="Proteomes" id="UP001222325"/>
    </source>
</evidence>
<protein>
    <submittedName>
        <fullName evidence="1">Uncharacterized protein</fullName>
    </submittedName>
</protein>
<comment type="caution">
    <text evidence="1">The sequence shown here is derived from an EMBL/GenBank/DDBJ whole genome shotgun (WGS) entry which is preliminary data.</text>
</comment>
<dbReference type="Gene3D" id="3.30.70.100">
    <property type="match status" value="1"/>
</dbReference>